<dbReference type="PANTHER" id="PTHR24305">
    <property type="entry name" value="CYTOCHROME P450"/>
    <property type="match status" value="1"/>
</dbReference>
<reference evidence="2" key="1">
    <citation type="journal article" date="2020" name="Stud. Mycol.">
        <title>101 Dothideomycetes genomes: a test case for predicting lifestyles and emergence of pathogens.</title>
        <authorList>
            <person name="Haridas S."/>
            <person name="Albert R."/>
            <person name="Binder M."/>
            <person name="Bloem J."/>
            <person name="Labutti K."/>
            <person name="Salamov A."/>
            <person name="Andreopoulos B."/>
            <person name="Baker S."/>
            <person name="Barry K."/>
            <person name="Bills G."/>
            <person name="Bluhm B."/>
            <person name="Cannon C."/>
            <person name="Castanera R."/>
            <person name="Culley D."/>
            <person name="Daum C."/>
            <person name="Ezra D."/>
            <person name="Gonzalez J."/>
            <person name="Henrissat B."/>
            <person name="Kuo A."/>
            <person name="Liang C."/>
            <person name="Lipzen A."/>
            <person name="Lutzoni F."/>
            <person name="Magnuson J."/>
            <person name="Mondo S."/>
            <person name="Nolan M."/>
            <person name="Ohm R."/>
            <person name="Pangilinan J."/>
            <person name="Park H.-J."/>
            <person name="Ramirez L."/>
            <person name="Alfaro M."/>
            <person name="Sun H."/>
            <person name="Tritt A."/>
            <person name="Yoshinaga Y."/>
            <person name="Zwiers L.-H."/>
            <person name="Turgeon B."/>
            <person name="Goodwin S."/>
            <person name="Spatafora J."/>
            <person name="Crous P."/>
            <person name="Grigoriev I."/>
        </authorList>
    </citation>
    <scope>NUCLEOTIDE SEQUENCE</scope>
    <source>
        <strain evidence="2">CBS 122367</strain>
    </source>
</reference>
<dbReference type="Gene3D" id="1.10.630.10">
    <property type="entry name" value="Cytochrome P450"/>
    <property type="match status" value="2"/>
</dbReference>
<dbReference type="EMBL" id="MU005570">
    <property type="protein sequence ID" value="KAF2691172.1"/>
    <property type="molecule type" value="Genomic_DNA"/>
</dbReference>
<keyword evidence="1" id="KW-0349">Heme</keyword>
<sequence length="408" mass="46652">MPGLPSFYHACLGDRHIWLWQQFQVYGNKFRAAPNVLLFNTPEAWNSLFDIKANVRKPGFYDAWLRNNNDLNTLNCTDVALHAKKRRLLNLAFTERSLRVWEPFVTKHTDRWNQLLPGEKREPGENKLKVISHFIAEHMKSPSSPLLELILCLKSRGLSNLMELAMPKNIKEYSKIVQESAHLLIIAGSDTTTNMICAAFFYLTHFPRAYAKLVNEIRETFSSPGEMVYGQALLTDWKYLRACMDEAIRLAPAGPSELERTVLRGGATIAGDVLPEGVNVGVVHWAFNRNEEFYGGDAHIFRPERWIVSDNPADGNPEEEVNRVKRGLHTFGKDVGNCIGEKVARLSLSMTIARTLWRFDVRAAPGERLGERRPELGWGRRDRNTYMLRDAYIALREGPILQFKERGE</sequence>
<dbReference type="SUPFAM" id="SSF48264">
    <property type="entry name" value="Cytochrome P450"/>
    <property type="match status" value="1"/>
</dbReference>
<dbReference type="InterPro" id="IPR002401">
    <property type="entry name" value="Cyt_P450_E_grp-I"/>
</dbReference>
<protein>
    <submittedName>
        <fullName evidence="2">Cytochrome P450</fullName>
    </submittedName>
</protein>
<dbReference type="InterPro" id="IPR050121">
    <property type="entry name" value="Cytochrome_P450_monoxygenase"/>
</dbReference>
<comment type="cofactor">
    <cofactor evidence="1">
        <name>heme</name>
        <dbReference type="ChEBI" id="CHEBI:30413"/>
    </cofactor>
</comment>
<dbReference type="InterPro" id="IPR036396">
    <property type="entry name" value="Cyt_P450_sf"/>
</dbReference>
<name>A0A6G1JKT1_9PLEO</name>
<keyword evidence="1" id="KW-0479">Metal-binding</keyword>
<dbReference type="GO" id="GO:0016705">
    <property type="term" value="F:oxidoreductase activity, acting on paired donors, with incorporation or reduction of molecular oxygen"/>
    <property type="evidence" value="ECO:0007669"/>
    <property type="project" value="InterPro"/>
</dbReference>
<accession>A0A6G1JKT1</accession>
<dbReference type="PRINTS" id="PR00385">
    <property type="entry name" value="P450"/>
</dbReference>
<dbReference type="GO" id="GO:0020037">
    <property type="term" value="F:heme binding"/>
    <property type="evidence" value="ECO:0007669"/>
    <property type="project" value="InterPro"/>
</dbReference>
<dbReference type="Proteomes" id="UP000799291">
    <property type="component" value="Unassembled WGS sequence"/>
</dbReference>
<dbReference type="InterPro" id="IPR001128">
    <property type="entry name" value="Cyt_P450"/>
</dbReference>
<dbReference type="Pfam" id="PF00067">
    <property type="entry name" value="p450"/>
    <property type="match status" value="1"/>
</dbReference>
<evidence type="ECO:0000256" key="1">
    <source>
        <dbReference type="PIRSR" id="PIRSR602401-1"/>
    </source>
</evidence>
<dbReference type="GO" id="GO:0005506">
    <property type="term" value="F:iron ion binding"/>
    <property type="evidence" value="ECO:0007669"/>
    <property type="project" value="InterPro"/>
</dbReference>
<dbReference type="OrthoDB" id="1470350at2759"/>
<evidence type="ECO:0000313" key="2">
    <source>
        <dbReference type="EMBL" id="KAF2691172.1"/>
    </source>
</evidence>
<dbReference type="PANTHER" id="PTHR24305:SF226">
    <property type="entry name" value="CYTOCHROME P450 MONOOXYGENASE"/>
    <property type="match status" value="1"/>
</dbReference>
<dbReference type="PRINTS" id="PR00463">
    <property type="entry name" value="EP450I"/>
</dbReference>
<keyword evidence="3" id="KW-1185">Reference proteome</keyword>
<keyword evidence="1" id="KW-0408">Iron</keyword>
<proteinExistence type="predicted"/>
<dbReference type="GO" id="GO:0004497">
    <property type="term" value="F:monooxygenase activity"/>
    <property type="evidence" value="ECO:0007669"/>
    <property type="project" value="InterPro"/>
</dbReference>
<dbReference type="AlphaFoldDB" id="A0A6G1JKT1"/>
<organism evidence="2 3">
    <name type="scientific">Lentithecium fluviatile CBS 122367</name>
    <dbReference type="NCBI Taxonomy" id="1168545"/>
    <lineage>
        <taxon>Eukaryota</taxon>
        <taxon>Fungi</taxon>
        <taxon>Dikarya</taxon>
        <taxon>Ascomycota</taxon>
        <taxon>Pezizomycotina</taxon>
        <taxon>Dothideomycetes</taxon>
        <taxon>Pleosporomycetidae</taxon>
        <taxon>Pleosporales</taxon>
        <taxon>Massarineae</taxon>
        <taxon>Lentitheciaceae</taxon>
        <taxon>Lentithecium</taxon>
    </lineage>
</organism>
<feature type="binding site" description="axial binding residue" evidence="1">
    <location>
        <position position="338"/>
    </location>
    <ligand>
        <name>heme</name>
        <dbReference type="ChEBI" id="CHEBI:30413"/>
    </ligand>
    <ligandPart>
        <name>Fe</name>
        <dbReference type="ChEBI" id="CHEBI:18248"/>
    </ligandPart>
</feature>
<gene>
    <name evidence="2" type="ORF">K458DRAFT_438846</name>
</gene>
<evidence type="ECO:0000313" key="3">
    <source>
        <dbReference type="Proteomes" id="UP000799291"/>
    </source>
</evidence>